<name>A0A8T2K815_9PIPI</name>
<feature type="region of interest" description="Disordered" evidence="17">
    <location>
        <begin position="370"/>
        <end position="415"/>
    </location>
</feature>
<dbReference type="GO" id="GO:0004521">
    <property type="term" value="F:RNA endonuclease activity"/>
    <property type="evidence" value="ECO:0007669"/>
    <property type="project" value="TreeGrafter"/>
</dbReference>
<evidence type="ECO:0000256" key="8">
    <source>
        <dbReference type="ARBA" id="ARBA00022759"/>
    </source>
</evidence>
<dbReference type="EMBL" id="JAACNH010000002">
    <property type="protein sequence ID" value="KAG8451507.1"/>
    <property type="molecule type" value="Genomic_DNA"/>
</dbReference>
<evidence type="ECO:0000256" key="5">
    <source>
        <dbReference type="ARBA" id="ARBA00022588"/>
    </source>
</evidence>
<comment type="similarity">
    <text evidence="13">Belongs to the N4BP1 family.</text>
</comment>
<evidence type="ECO:0000256" key="17">
    <source>
        <dbReference type="SAM" id="MobiDB-lite"/>
    </source>
</evidence>
<evidence type="ECO:0000256" key="16">
    <source>
        <dbReference type="PROSITE-ProRule" id="PRU00723"/>
    </source>
</evidence>
<comment type="cofactor">
    <cofactor evidence="1">
        <name>Mg(2+)</name>
        <dbReference type="ChEBI" id="CHEBI:18420"/>
    </cofactor>
</comment>
<evidence type="ECO:0000256" key="3">
    <source>
        <dbReference type="ARBA" id="ARBA00004604"/>
    </source>
</evidence>
<keyword evidence="20" id="KW-1185">Reference proteome</keyword>
<evidence type="ECO:0000256" key="9">
    <source>
        <dbReference type="ARBA" id="ARBA00022771"/>
    </source>
</evidence>
<keyword evidence="11 16" id="KW-0862">Zinc</keyword>
<keyword evidence="8" id="KW-0255">Endonuclease</keyword>
<gene>
    <name evidence="19" type="ORF">GDO86_003642</name>
</gene>
<evidence type="ECO:0000256" key="4">
    <source>
        <dbReference type="ARBA" id="ARBA00010922"/>
    </source>
</evidence>
<dbReference type="GO" id="GO:0003729">
    <property type="term" value="F:mRNA binding"/>
    <property type="evidence" value="ECO:0007669"/>
    <property type="project" value="TreeGrafter"/>
</dbReference>
<evidence type="ECO:0000256" key="12">
    <source>
        <dbReference type="ARBA" id="ARBA00022842"/>
    </source>
</evidence>
<evidence type="ECO:0000256" key="13">
    <source>
        <dbReference type="ARBA" id="ARBA00038274"/>
    </source>
</evidence>
<evidence type="ECO:0000256" key="1">
    <source>
        <dbReference type="ARBA" id="ARBA00001946"/>
    </source>
</evidence>
<evidence type="ECO:0000256" key="7">
    <source>
        <dbReference type="ARBA" id="ARBA00022723"/>
    </source>
</evidence>
<feature type="zinc finger region" description="C3H1-type" evidence="16">
    <location>
        <begin position="325"/>
        <end position="350"/>
    </location>
</feature>
<keyword evidence="9 16" id="KW-0863">Zinc-finger</keyword>
<dbReference type="Pfam" id="PF11977">
    <property type="entry name" value="RNase_Zc3h12a"/>
    <property type="match status" value="1"/>
</dbReference>
<comment type="similarity">
    <text evidence="4">Belongs to the ZC3H12 family.</text>
</comment>
<comment type="caution">
    <text evidence="19">The sequence shown here is derived from an EMBL/GenBank/DDBJ whole genome shotgun (WGS) entry which is preliminary data.</text>
</comment>
<dbReference type="AlphaFoldDB" id="A0A8T2K815"/>
<dbReference type="PANTHER" id="PTHR12876:SF10">
    <property type="entry name" value="ENDORIBONUCLEASE ZC3H12A"/>
    <property type="match status" value="1"/>
</dbReference>
<dbReference type="InterPro" id="IPR000571">
    <property type="entry name" value="Znf_CCCH"/>
</dbReference>
<evidence type="ECO:0000313" key="20">
    <source>
        <dbReference type="Proteomes" id="UP000812440"/>
    </source>
</evidence>
<dbReference type="Pfam" id="PF18039">
    <property type="entry name" value="UBA_6"/>
    <property type="match status" value="1"/>
</dbReference>
<dbReference type="GO" id="GO:0061158">
    <property type="term" value="P:3'-UTR-mediated mRNA destabilization"/>
    <property type="evidence" value="ECO:0007669"/>
    <property type="project" value="TreeGrafter"/>
</dbReference>
<reference evidence="19" key="1">
    <citation type="thesis" date="2020" institute="ProQuest LLC" country="789 East Eisenhower Parkway, Ann Arbor, MI, USA">
        <title>Comparative Genomics and Chromosome Evolution.</title>
        <authorList>
            <person name="Mudd A.B."/>
        </authorList>
    </citation>
    <scope>NUCLEOTIDE SEQUENCE</scope>
    <source>
        <strain evidence="19">Female2</strain>
        <tissue evidence="19">Blood</tissue>
    </source>
</reference>
<sequence>MESLPYELNWTLDPSRWSKPPLSSTTDSSLRYGESTDLGYHSLNCGLTRNRPHKSTKDEQGRPPDKLSSSAADQVEMQLKVDFFRKLGYTSEEIQAVLHNLGVEADTNSVLGELVKHGTNLDRETIFEEPTENILVPRGILVNRPIQGVASNEDSDENNLRPVVIDGSNVAMSHGNKEVFSCRGILLAVNFFLERGHTDITVFVPSWRKEQPRPDMPITDQHILCELEKRKILVFTPSRRVGGKRLVCYDDRFIVKLAIQCDGIIVSNDTYRDLQSERIEWKKFIEERLLMFSFVNDIFMPPDDPLGRHGPNLEDFLRKIALGAENKKIQCPYGKKCTYGIKCKFYHPERINQPQRSVADELRENARLSPTKGAIYLQGDERKTRKHSVADLPPVDSETPPLTKLPLERTSSLQKGRVVEKMTAKQFYSNGMSTSSKDSLDSGIELWTSMTNSYCDPSTEPTGYSSFGKCSQHRNDLDSNGCQPYNNSAHYFPYSPSSQWPSQNRSHPIYRREVSNTGGHHSLPNDFNPPATHSLEYWSEPNPVLPSSRHQNNYQVYPQISPSTNDLQWSSHEQYSAERLSMRTRLCAIFQPALVDAVMSRFPQILDPQSLAAEIMKSRNKI</sequence>
<dbReference type="InterPro" id="IPR051101">
    <property type="entry name" value="ZC3H12/N4BP1_RNase_Reg"/>
</dbReference>
<keyword evidence="6" id="KW-0540">Nuclease</keyword>
<evidence type="ECO:0000256" key="2">
    <source>
        <dbReference type="ARBA" id="ARBA00004322"/>
    </source>
</evidence>
<keyword evidence="7 16" id="KW-0479">Metal-binding</keyword>
<proteinExistence type="inferred from homology"/>
<dbReference type="InterPro" id="IPR021869">
    <property type="entry name" value="RNase_Zc3h12_NYN"/>
</dbReference>
<evidence type="ECO:0000313" key="19">
    <source>
        <dbReference type="EMBL" id="KAG8451507.1"/>
    </source>
</evidence>
<comment type="subcellular location">
    <subcellularLocation>
        <location evidence="2">Nucleus</location>
        <location evidence="2">PML body</location>
    </subcellularLocation>
    <subcellularLocation>
        <location evidence="3">Nucleus</location>
        <location evidence="3">Nucleolus</location>
    </subcellularLocation>
</comment>
<evidence type="ECO:0000256" key="10">
    <source>
        <dbReference type="ARBA" id="ARBA00022801"/>
    </source>
</evidence>
<evidence type="ECO:0000256" key="11">
    <source>
        <dbReference type="ARBA" id="ARBA00022833"/>
    </source>
</evidence>
<organism evidence="19 20">
    <name type="scientific">Hymenochirus boettgeri</name>
    <name type="common">Congo dwarf clawed frog</name>
    <dbReference type="NCBI Taxonomy" id="247094"/>
    <lineage>
        <taxon>Eukaryota</taxon>
        <taxon>Metazoa</taxon>
        <taxon>Chordata</taxon>
        <taxon>Craniata</taxon>
        <taxon>Vertebrata</taxon>
        <taxon>Euteleostomi</taxon>
        <taxon>Amphibia</taxon>
        <taxon>Batrachia</taxon>
        <taxon>Anura</taxon>
        <taxon>Pipoidea</taxon>
        <taxon>Pipidae</taxon>
        <taxon>Pipinae</taxon>
        <taxon>Hymenochirus</taxon>
    </lineage>
</organism>
<dbReference type="FunFam" id="3.40.50.11980:FF:000001">
    <property type="entry name" value="ZC3H12A isoform 1"/>
    <property type="match status" value="1"/>
</dbReference>
<keyword evidence="12" id="KW-0460">Magnesium</keyword>
<dbReference type="OrthoDB" id="392925at2759"/>
<protein>
    <recommendedName>
        <fullName evidence="14">NEDD4-binding protein 1</fullName>
    </recommendedName>
</protein>
<feature type="region of interest" description="Disordered" evidence="17">
    <location>
        <begin position="44"/>
        <end position="72"/>
    </location>
</feature>
<dbReference type="CDD" id="cd18729">
    <property type="entry name" value="PIN_Zc3h12-like"/>
    <property type="match status" value="1"/>
</dbReference>
<dbReference type="Proteomes" id="UP000812440">
    <property type="component" value="Chromosome 2"/>
</dbReference>
<dbReference type="Pfam" id="PF18561">
    <property type="entry name" value="Regnase_1_C"/>
    <property type="match status" value="1"/>
</dbReference>
<comment type="function">
    <text evidence="15">Potent suppressor of cytokine production that acts as a regulator of innate immune signaling and inflammation. Acts as a key negative regulator of select cytokine and chemokine responses elicited by TRIF-independent Toll-like receptors (TLRs), thereby limiting inflammatory cytokine responses to minor insults. Has ribonuclease activity.</text>
</comment>
<feature type="compositionally biased region" description="Basic and acidic residues" evidence="17">
    <location>
        <begin position="55"/>
        <end position="65"/>
    </location>
</feature>
<dbReference type="PROSITE" id="PS50103">
    <property type="entry name" value="ZF_C3H1"/>
    <property type="match status" value="1"/>
</dbReference>
<dbReference type="GO" id="GO:0045087">
    <property type="term" value="P:innate immune response"/>
    <property type="evidence" value="ECO:0007669"/>
    <property type="project" value="UniProtKB-KW"/>
</dbReference>
<dbReference type="GO" id="GO:0008270">
    <property type="term" value="F:zinc ion binding"/>
    <property type="evidence" value="ECO:0007669"/>
    <property type="project" value="UniProtKB-KW"/>
</dbReference>
<keyword evidence="5" id="KW-0391">Immunity</keyword>
<evidence type="ECO:0000256" key="14">
    <source>
        <dbReference type="ARBA" id="ARBA00039336"/>
    </source>
</evidence>
<dbReference type="Gene3D" id="3.40.50.11980">
    <property type="match status" value="1"/>
</dbReference>
<accession>A0A8T2K815</accession>
<dbReference type="InterPro" id="IPR040546">
    <property type="entry name" value="Rege-1_UBA-like"/>
</dbReference>
<evidence type="ECO:0000256" key="15">
    <source>
        <dbReference type="ARBA" id="ARBA00054635"/>
    </source>
</evidence>
<evidence type="ECO:0000256" key="6">
    <source>
        <dbReference type="ARBA" id="ARBA00022722"/>
    </source>
</evidence>
<dbReference type="GO" id="GO:0005730">
    <property type="term" value="C:nucleolus"/>
    <property type="evidence" value="ECO:0007669"/>
    <property type="project" value="UniProtKB-SubCell"/>
</dbReference>
<dbReference type="GO" id="GO:0016605">
    <property type="term" value="C:PML body"/>
    <property type="evidence" value="ECO:0007669"/>
    <property type="project" value="UniProtKB-SubCell"/>
</dbReference>
<evidence type="ECO:0000259" key="18">
    <source>
        <dbReference type="PROSITE" id="PS50103"/>
    </source>
</evidence>
<keyword evidence="5" id="KW-0399">Innate immunity</keyword>
<dbReference type="GO" id="GO:0036464">
    <property type="term" value="C:cytoplasmic ribonucleoprotein granule"/>
    <property type="evidence" value="ECO:0007669"/>
    <property type="project" value="TreeGrafter"/>
</dbReference>
<dbReference type="InterPro" id="IPR040757">
    <property type="entry name" value="Regnase_1/ZC3H12_C"/>
</dbReference>
<dbReference type="PANTHER" id="PTHR12876">
    <property type="entry name" value="N4BP1-RELATED"/>
    <property type="match status" value="1"/>
</dbReference>
<keyword evidence="10" id="KW-0378">Hydrolase</keyword>
<feature type="domain" description="C3H1-type" evidence="18">
    <location>
        <begin position="325"/>
        <end position="350"/>
    </location>
</feature>
<dbReference type="GO" id="GO:0016787">
    <property type="term" value="F:hydrolase activity"/>
    <property type="evidence" value="ECO:0007669"/>
    <property type="project" value="UniProtKB-KW"/>
</dbReference>